<keyword evidence="3" id="KW-1003">Cell membrane</keyword>
<dbReference type="Gene3D" id="1.20.1250.20">
    <property type="entry name" value="MFS general substrate transporter like domains"/>
    <property type="match status" value="1"/>
</dbReference>
<comment type="subcellular location">
    <subcellularLocation>
        <location evidence="1">Cell membrane</location>
        <topology evidence="1">Multi-pass membrane protein</topology>
    </subcellularLocation>
</comment>
<feature type="transmembrane region" description="Helical" evidence="7">
    <location>
        <begin position="197"/>
        <end position="216"/>
    </location>
</feature>
<name>E1QV91_VULDI</name>
<feature type="transmembrane region" description="Helical" evidence="7">
    <location>
        <begin position="7"/>
        <end position="30"/>
    </location>
</feature>
<feature type="transmembrane region" description="Helical" evidence="7">
    <location>
        <begin position="321"/>
        <end position="345"/>
    </location>
</feature>
<organism evidence="9 10">
    <name type="scientific">Vulcanisaeta distributa (strain DSM 14429 / JCM 11212 / NBRC 100878 / IC-017)</name>
    <dbReference type="NCBI Taxonomy" id="572478"/>
    <lineage>
        <taxon>Archaea</taxon>
        <taxon>Thermoproteota</taxon>
        <taxon>Thermoprotei</taxon>
        <taxon>Thermoproteales</taxon>
        <taxon>Thermoproteaceae</taxon>
        <taxon>Vulcanisaeta</taxon>
    </lineage>
</organism>
<dbReference type="STRING" id="572478.Vdis_0622"/>
<feature type="transmembrane region" description="Helical" evidence="7">
    <location>
        <begin position="351"/>
        <end position="374"/>
    </location>
</feature>
<evidence type="ECO:0000256" key="3">
    <source>
        <dbReference type="ARBA" id="ARBA00022475"/>
    </source>
</evidence>
<dbReference type="PROSITE" id="PS50850">
    <property type="entry name" value="MFS"/>
    <property type="match status" value="1"/>
</dbReference>
<dbReference type="PANTHER" id="PTHR23517:SF14">
    <property type="entry name" value="PUTATIVE-RELATED"/>
    <property type="match status" value="1"/>
</dbReference>
<dbReference type="InterPro" id="IPR011701">
    <property type="entry name" value="MFS"/>
</dbReference>
<feature type="transmembrane region" description="Helical" evidence="7">
    <location>
        <begin position="42"/>
        <end position="61"/>
    </location>
</feature>
<feature type="transmembrane region" description="Helical" evidence="7">
    <location>
        <begin position="259"/>
        <end position="282"/>
    </location>
</feature>
<dbReference type="PANTHER" id="PTHR23517">
    <property type="entry name" value="RESISTANCE PROTEIN MDTM, PUTATIVE-RELATED-RELATED"/>
    <property type="match status" value="1"/>
</dbReference>
<dbReference type="RefSeq" id="WP_013335743.1">
    <property type="nucleotide sequence ID" value="NC_014537.1"/>
</dbReference>
<dbReference type="GeneID" id="9751543"/>
<dbReference type="AlphaFoldDB" id="E1QV91"/>
<dbReference type="Pfam" id="PF07690">
    <property type="entry name" value="MFS_1"/>
    <property type="match status" value="1"/>
</dbReference>
<sequence length="380" mass="41278">MELSNKLALIGAIRALGGSLLWSFTGFALFQYYKLSLTLVSLFYVAQAVISSIAFIVGGYLTDLLGRVRTMVVSAVASSIALFLAYIINEPLIVIIMVLTQSFFNNAYGVANTSIVGDYARGFASLVKYFSRLRVGINAGWAIGPAIGGLLYEVYGFRVLMLLGSLIPLAALPLLITLPEPNYTVETGLTFHVNSAFALFLIPSFLTFLVMGQLGFPLLTYYNARDDLTTFQVGLLYMENGLLVVLLQDLIGRYLRRPSLISLGMVIYGVSYLAVAFVPGFTWAVVDMFFITLAEMIVSPLSQSIANTLADPRSRGRYMGLYSLVTGLGRTVASSISSILLIHAIKQPLTLWGFVFAVALASSGLYTAIIRGAVVVERRA</sequence>
<dbReference type="KEGG" id="vdi:Vdis_0622"/>
<feature type="transmembrane region" description="Helical" evidence="7">
    <location>
        <begin position="228"/>
        <end position="247"/>
    </location>
</feature>
<dbReference type="GO" id="GO:0022857">
    <property type="term" value="F:transmembrane transporter activity"/>
    <property type="evidence" value="ECO:0007669"/>
    <property type="project" value="InterPro"/>
</dbReference>
<reference evidence="9 10" key="1">
    <citation type="journal article" date="2010" name="Stand. Genomic Sci.">
        <title>Complete genome sequence of Vulcanisaeta distributa type strain (IC-017).</title>
        <authorList>
            <person name="Mavromatis K."/>
            <person name="Sikorski J."/>
            <person name="Pabst E."/>
            <person name="Teshima H."/>
            <person name="Lapidus A."/>
            <person name="Lucas S."/>
            <person name="Nolan M."/>
            <person name="Glavina Del Rio T."/>
            <person name="Cheng J.F."/>
            <person name="Bruce D."/>
            <person name="Goodwin L."/>
            <person name="Pitluck S."/>
            <person name="Liolios K."/>
            <person name="Ivanova N."/>
            <person name="Mikhailova N."/>
            <person name="Pati A."/>
            <person name="Chen A."/>
            <person name="Palaniappan K."/>
            <person name="Land M."/>
            <person name="Hauser L."/>
            <person name="Chang Y.J."/>
            <person name="Jeffries C.D."/>
            <person name="Rohde M."/>
            <person name="Spring S."/>
            <person name="Goker M."/>
            <person name="Wirth R."/>
            <person name="Woyke T."/>
            <person name="Bristow J."/>
            <person name="Eisen J.A."/>
            <person name="Markowitz V."/>
            <person name="Hugenholtz P."/>
            <person name="Klenk H.P."/>
            <person name="Kyrpides N.C."/>
        </authorList>
    </citation>
    <scope>NUCLEOTIDE SEQUENCE [LARGE SCALE GENOMIC DNA]</scope>
    <source>
        <strain evidence="10">DSM 14429 / JCM 11212 / NBRC 100878 / IC-017</strain>
    </source>
</reference>
<dbReference type="InterPro" id="IPR050171">
    <property type="entry name" value="MFS_Transporters"/>
</dbReference>
<dbReference type="HOGENOM" id="CLU_001265_60_4_2"/>
<evidence type="ECO:0000313" key="9">
    <source>
        <dbReference type="EMBL" id="ADN50018.1"/>
    </source>
</evidence>
<feature type="transmembrane region" description="Helical" evidence="7">
    <location>
        <begin position="73"/>
        <end position="99"/>
    </location>
</feature>
<keyword evidence="10" id="KW-1185">Reference proteome</keyword>
<evidence type="ECO:0000259" key="8">
    <source>
        <dbReference type="PROSITE" id="PS50850"/>
    </source>
</evidence>
<keyword evidence="6 7" id="KW-0472">Membrane</keyword>
<dbReference type="eggNOG" id="arCOG00132">
    <property type="taxonomic scope" value="Archaea"/>
</dbReference>
<keyword evidence="2" id="KW-0813">Transport</keyword>
<gene>
    <name evidence="9" type="ordered locus">Vdis_0622</name>
</gene>
<keyword evidence="4 7" id="KW-0812">Transmembrane</keyword>
<dbReference type="InterPro" id="IPR036259">
    <property type="entry name" value="MFS_trans_sf"/>
</dbReference>
<dbReference type="InterPro" id="IPR020846">
    <property type="entry name" value="MFS_dom"/>
</dbReference>
<dbReference type="GO" id="GO:0005886">
    <property type="term" value="C:plasma membrane"/>
    <property type="evidence" value="ECO:0007669"/>
    <property type="project" value="UniProtKB-SubCell"/>
</dbReference>
<evidence type="ECO:0000256" key="5">
    <source>
        <dbReference type="ARBA" id="ARBA00022989"/>
    </source>
</evidence>
<proteinExistence type="predicted"/>
<dbReference type="OrthoDB" id="117970at2157"/>
<evidence type="ECO:0000256" key="1">
    <source>
        <dbReference type="ARBA" id="ARBA00004651"/>
    </source>
</evidence>
<feature type="transmembrane region" description="Helical" evidence="7">
    <location>
        <begin position="288"/>
        <end position="309"/>
    </location>
</feature>
<dbReference type="Proteomes" id="UP000006681">
    <property type="component" value="Chromosome"/>
</dbReference>
<evidence type="ECO:0000256" key="7">
    <source>
        <dbReference type="SAM" id="Phobius"/>
    </source>
</evidence>
<evidence type="ECO:0000256" key="4">
    <source>
        <dbReference type="ARBA" id="ARBA00022692"/>
    </source>
</evidence>
<evidence type="ECO:0000256" key="2">
    <source>
        <dbReference type="ARBA" id="ARBA00022448"/>
    </source>
</evidence>
<keyword evidence="5 7" id="KW-1133">Transmembrane helix</keyword>
<reference evidence="10" key="2">
    <citation type="journal article" date="2010" name="Stand. Genomic Sci.">
        <title>Complete genome sequence of Vulcanisaeta distributa type strain (IC-017T).</title>
        <authorList>
            <person name="Mavromatis K."/>
            <person name="Sikorski J."/>
            <person name="Pabst E."/>
            <person name="Teshima H."/>
            <person name="Lapidus A."/>
            <person name="Lucas S."/>
            <person name="Nolan M."/>
            <person name="Glavina Del Rio T."/>
            <person name="Cheng J."/>
            <person name="Bruce D."/>
            <person name="Goodwin L."/>
            <person name="Pitluck S."/>
            <person name="Liolios K."/>
            <person name="Ivanova N."/>
            <person name="Mikhailova N."/>
            <person name="Pati A."/>
            <person name="Chen A."/>
            <person name="Palaniappan K."/>
            <person name="Land M."/>
            <person name="Hauser L."/>
            <person name="Chang Y."/>
            <person name="Jeffries C."/>
            <person name="Rohde M."/>
            <person name="Spring S."/>
            <person name="Goker M."/>
            <person name="Wirth R."/>
            <person name="Woyke T."/>
            <person name="Bristow J."/>
            <person name="Eisen J."/>
            <person name="Markowitz V."/>
            <person name="Hugenholtz P."/>
            <person name="Klenk H."/>
            <person name="Kyrpides N."/>
        </authorList>
    </citation>
    <scope>NUCLEOTIDE SEQUENCE [LARGE SCALE GENOMIC DNA]</scope>
    <source>
        <strain evidence="10">DSM 14429 / JCM 11212 / NBRC 100878 / IC-017</strain>
    </source>
</reference>
<evidence type="ECO:0000313" key="10">
    <source>
        <dbReference type="Proteomes" id="UP000006681"/>
    </source>
</evidence>
<feature type="domain" description="Major facilitator superfamily (MFS) profile" evidence="8">
    <location>
        <begin position="157"/>
        <end position="380"/>
    </location>
</feature>
<feature type="transmembrane region" description="Helical" evidence="7">
    <location>
        <begin position="155"/>
        <end position="176"/>
    </location>
</feature>
<accession>E1QV91</accession>
<protein>
    <submittedName>
        <fullName evidence="9">Major facilitator superfamily MFS_1</fullName>
    </submittedName>
</protein>
<dbReference type="SUPFAM" id="SSF103473">
    <property type="entry name" value="MFS general substrate transporter"/>
    <property type="match status" value="1"/>
</dbReference>
<evidence type="ECO:0000256" key="6">
    <source>
        <dbReference type="ARBA" id="ARBA00023136"/>
    </source>
</evidence>
<dbReference type="EMBL" id="CP002100">
    <property type="protein sequence ID" value="ADN50018.1"/>
    <property type="molecule type" value="Genomic_DNA"/>
</dbReference>